<gene>
    <name evidence="1" type="ORF">RGB73_20185</name>
</gene>
<name>A0ABY9SYW8_BREBE</name>
<proteinExistence type="predicted"/>
<accession>A0ABY9SYW8</accession>
<organism evidence="1 2">
    <name type="scientific">Brevibacillus brevis</name>
    <name type="common">Bacillus brevis</name>
    <dbReference type="NCBI Taxonomy" id="1393"/>
    <lineage>
        <taxon>Bacteria</taxon>
        <taxon>Bacillati</taxon>
        <taxon>Bacillota</taxon>
        <taxon>Bacilli</taxon>
        <taxon>Bacillales</taxon>
        <taxon>Paenibacillaceae</taxon>
        <taxon>Brevibacillus</taxon>
    </lineage>
</organism>
<evidence type="ECO:0000313" key="1">
    <source>
        <dbReference type="EMBL" id="WNC13025.1"/>
    </source>
</evidence>
<protein>
    <submittedName>
        <fullName evidence="1">Uncharacterized protein</fullName>
    </submittedName>
</protein>
<dbReference type="Proteomes" id="UP001256827">
    <property type="component" value="Chromosome"/>
</dbReference>
<dbReference type="EMBL" id="CP134050">
    <property type="protein sequence ID" value="WNC13025.1"/>
    <property type="molecule type" value="Genomic_DNA"/>
</dbReference>
<dbReference type="RefSeq" id="WP_310764538.1">
    <property type="nucleotide sequence ID" value="NZ_CP134050.1"/>
</dbReference>
<evidence type="ECO:0000313" key="2">
    <source>
        <dbReference type="Proteomes" id="UP001256827"/>
    </source>
</evidence>
<reference evidence="1 2" key="1">
    <citation type="submission" date="2023-09" db="EMBL/GenBank/DDBJ databases">
        <title>Complete Genome and Methylome dissection of Bacillus brevis NEB573 original source of BbsI restriction endonuclease.</title>
        <authorList>
            <person name="Fomenkov A."/>
            <person name="Roberts R.D."/>
        </authorList>
    </citation>
    <scope>NUCLEOTIDE SEQUENCE [LARGE SCALE GENOMIC DNA]</scope>
    <source>
        <strain evidence="1 2">NEB573</strain>
    </source>
</reference>
<keyword evidence="2" id="KW-1185">Reference proteome</keyword>
<sequence>MSNVDIKFIIDGKEVSQEEIRAVEYSRSKKVIDELISLGESVTYEGIPLTREEIDNIDLEKAKEALAETKERLGNDAIKELYKEKLELSDAMWREIAEKSPARENLQPCIIEVEAKGLSIQEFAVYFKQIEEKGGLAMASRIHPEHYYGDIVPGVQTIIETFGMYKEPSYWRLEISNDGYKPIELDADTAMTLCAAIKLASDGTDTKLIAMHQFKPTEDGLKIKLGAFLPEAAPKEMIEGHKWHFAVEFNNVLHYAAELANKN</sequence>